<dbReference type="Pfam" id="PF00561">
    <property type="entry name" value="Abhydrolase_1"/>
    <property type="match status" value="1"/>
</dbReference>
<evidence type="ECO:0000259" key="1">
    <source>
        <dbReference type="Pfam" id="PF00561"/>
    </source>
</evidence>
<reference evidence="2 3" key="1">
    <citation type="submission" date="2019-05" db="EMBL/GenBank/DDBJ databases">
        <title>Genomes sequences of two Nocardia cyriacigeorgica environmental isolates, type strains Nocardia asteroides ATCC 19247 and Nocardia cyriacigeorgica DSM 44484.</title>
        <authorList>
            <person name="Vautrin F."/>
            <person name="Bergeron E."/>
            <person name="Dubost A."/>
            <person name="Abrouk D."/>
            <person name="Rodriguez Nava V."/>
            <person name="Pujic P."/>
        </authorList>
    </citation>
    <scope>NUCLEOTIDE SEQUENCE [LARGE SCALE GENOMIC DNA]</scope>
    <source>
        <strain evidence="2 3">EML 446</strain>
    </source>
</reference>
<dbReference type="InterPro" id="IPR000073">
    <property type="entry name" value="AB_hydrolase_1"/>
</dbReference>
<dbReference type="PRINTS" id="PR00111">
    <property type="entry name" value="ABHYDROLASE"/>
</dbReference>
<dbReference type="RefSeq" id="WP_138453114.1">
    <property type="nucleotide sequence ID" value="NZ_VBUT01000016.1"/>
</dbReference>
<proteinExistence type="predicted"/>
<keyword evidence="2" id="KW-0378">Hydrolase</keyword>
<dbReference type="Gene3D" id="3.40.50.1820">
    <property type="entry name" value="alpha/beta hydrolase"/>
    <property type="match status" value="1"/>
</dbReference>
<dbReference type="GO" id="GO:0016787">
    <property type="term" value="F:hydrolase activity"/>
    <property type="evidence" value="ECO:0007669"/>
    <property type="project" value="UniProtKB-KW"/>
</dbReference>
<dbReference type="PANTHER" id="PTHR46438">
    <property type="entry name" value="ALPHA/BETA-HYDROLASES SUPERFAMILY PROTEIN"/>
    <property type="match status" value="1"/>
</dbReference>
<organism evidence="2 3">
    <name type="scientific">Nocardia cyriacigeorgica</name>
    <dbReference type="NCBI Taxonomy" id="135487"/>
    <lineage>
        <taxon>Bacteria</taxon>
        <taxon>Bacillati</taxon>
        <taxon>Actinomycetota</taxon>
        <taxon>Actinomycetes</taxon>
        <taxon>Mycobacteriales</taxon>
        <taxon>Nocardiaceae</taxon>
        <taxon>Nocardia</taxon>
    </lineage>
</organism>
<evidence type="ECO:0000313" key="3">
    <source>
        <dbReference type="Proteomes" id="UP000306378"/>
    </source>
</evidence>
<dbReference type="SUPFAM" id="SSF53474">
    <property type="entry name" value="alpha/beta-Hydrolases"/>
    <property type="match status" value="1"/>
</dbReference>
<accession>A0A5R8NDH9</accession>
<evidence type="ECO:0000313" key="2">
    <source>
        <dbReference type="EMBL" id="TLF72587.1"/>
    </source>
</evidence>
<protein>
    <submittedName>
        <fullName evidence="2">Alpha/beta fold hydrolase</fullName>
    </submittedName>
</protein>
<dbReference type="EMBL" id="VBUT01000016">
    <property type="protein sequence ID" value="TLF72587.1"/>
    <property type="molecule type" value="Genomic_DNA"/>
</dbReference>
<dbReference type="PANTHER" id="PTHR46438:SF11">
    <property type="entry name" value="LIPASE-RELATED"/>
    <property type="match status" value="1"/>
</dbReference>
<dbReference type="AlphaFoldDB" id="A0A5R8NDH9"/>
<comment type="caution">
    <text evidence="2">The sequence shown here is derived from an EMBL/GenBank/DDBJ whole genome shotgun (WGS) entry which is preliminary data.</text>
</comment>
<feature type="domain" description="AB hydrolase-1" evidence="1">
    <location>
        <begin position="20"/>
        <end position="257"/>
    </location>
</feature>
<sequence>MQRFEFETTRIAYLERGSGPAVVLLHNAGSSHVIWRAQIEALARDRHVYALDLFGYGQSGRPADGYTLDRYADMLEQFLRNRGIASAAVVGNCLGSATGLTVARRSPGLIDAVVACNPLTESTALAGDLGPLARLARHTPSLGVQAVRALTLPRWSVAATVRLWFSDGQRFAAERATVDDIACWPPRALLGLVKDLKSYAALDEWSDADRAAMPPVCTIWGEENRVLSAEAGRELNQRLRPTRAEFLARSGHVPMLERPDEVTSIVRAFLDEHVPVTVSKRREESAGR</sequence>
<gene>
    <name evidence="2" type="ORF">FEK34_29065</name>
</gene>
<name>A0A5R8NDH9_9NOCA</name>
<dbReference type="InterPro" id="IPR029058">
    <property type="entry name" value="AB_hydrolase_fold"/>
</dbReference>
<dbReference type="Proteomes" id="UP000306378">
    <property type="component" value="Unassembled WGS sequence"/>
</dbReference>